<dbReference type="EMBL" id="FMWP01000118">
    <property type="protein sequence ID" value="SDA02116.1"/>
    <property type="molecule type" value="Genomic_DNA"/>
</dbReference>
<dbReference type="InterPro" id="IPR036259">
    <property type="entry name" value="MFS_trans_sf"/>
</dbReference>
<feature type="transmembrane region" description="Helical" evidence="4">
    <location>
        <begin position="245"/>
        <end position="265"/>
    </location>
</feature>
<dbReference type="Gene3D" id="1.20.1250.20">
    <property type="entry name" value="MFS general substrate transporter like domains"/>
    <property type="match status" value="2"/>
</dbReference>
<dbReference type="GO" id="GO:0022857">
    <property type="term" value="F:transmembrane transporter activity"/>
    <property type="evidence" value="ECO:0007669"/>
    <property type="project" value="InterPro"/>
</dbReference>
<reference evidence="6" key="1">
    <citation type="submission" date="2016-10" db="EMBL/GenBank/DDBJ databases">
        <authorList>
            <person name="Jeantristanb JTB J.-T."/>
            <person name="Ricardo R."/>
        </authorList>
    </citation>
    <scope>NUCLEOTIDE SEQUENCE [LARGE SCALE GENOMIC DNA]</scope>
</reference>
<evidence type="ECO:0000256" key="2">
    <source>
        <dbReference type="ARBA" id="ARBA00006727"/>
    </source>
</evidence>
<feature type="transmembrane region" description="Helical" evidence="4">
    <location>
        <begin position="350"/>
        <end position="373"/>
    </location>
</feature>
<evidence type="ECO:0000256" key="1">
    <source>
        <dbReference type="ARBA" id="ARBA00004141"/>
    </source>
</evidence>
<feature type="transmembrane region" description="Helical" evidence="4">
    <location>
        <begin position="500"/>
        <end position="523"/>
    </location>
</feature>
<feature type="transmembrane region" description="Helical" evidence="4">
    <location>
        <begin position="277"/>
        <end position="298"/>
    </location>
</feature>
<gene>
    <name evidence="5" type="ORF">BZ3500_MVSOF-1268-A1-R1_CHR10-3G03083</name>
</gene>
<proteinExistence type="inferred from homology"/>
<keyword evidence="4" id="KW-0812">Transmembrane</keyword>
<comment type="subcellular location">
    <subcellularLocation>
        <location evidence="1">Membrane</location>
        <topology evidence="1">Multi-pass membrane protein</topology>
    </subcellularLocation>
</comment>
<evidence type="ECO:0000256" key="4">
    <source>
        <dbReference type="SAM" id="Phobius"/>
    </source>
</evidence>
<evidence type="ECO:0000256" key="3">
    <source>
        <dbReference type="SAM" id="MobiDB-lite"/>
    </source>
</evidence>
<dbReference type="Pfam" id="PF07690">
    <property type="entry name" value="MFS_1"/>
    <property type="match status" value="1"/>
</dbReference>
<evidence type="ECO:0000313" key="5">
    <source>
        <dbReference type="EMBL" id="SDA02116.1"/>
    </source>
</evidence>
<dbReference type="InterPro" id="IPR050327">
    <property type="entry name" value="Proton-linked_MCT"/>
</dbReference>
<keyword evidence="4" id="KW-0472">Membrane</keyword>
<dbReference type="SUPFAM" id="SSF103473">
    <property type="entry name" value="MFS general substrate transporter"/>
    <property type="match status" value="1"/>
</dbReference>
<organism evidence="5 6">
    <name type="scientific">Microbotryum saponariae</name>
    <dbReference type="NCBI Taxonomy" id="289078"/>
    <lineage>
        <taxon>Eukaryota</taxon>
        <taxon>Fungi</taxon>
        <taxon>Dikarya</taxon>
        <taxon>Basidiomycota</taxon>
        <taxon>Pucciniomycotina</taxon>
        <taxon>Microbotryomycetes</taxon>
        <taxon>Microbotryales</taxon>
        <taxon>Microbotryaceae</taxon>
        <taxon>Microbotryum</taxon>
    </lineage>
</organism>
<dbReference type="STRING" id="289078.A0A2X0N9W2"/>
<dbReference type="AlphaFoldDB" id="A0A2X0N9W2"/>
<feature type="transmembrane region" description="Helical" evidence="4">
    <location>
        <begin position="150"/>
        <end position="171"/>
    </location>
</feature>
<keyword evidence="6" id="KW-1185">Reference proteome</keyword>
<dbReference type="Proteomes" id="UP000249723">
    <property type="component" value="Unassembled WGS sequence"/>
</dbReference>
<feature type="transmembrane region" description="Helical" evidence="4">
    <location>
        <begin position="220"/>
        <end position="239"/>
    </location>
</feature>
<feature type="compositionally biased region" description="Basic and acidic residues" evidence="3">
    <location>
        <begin position="57"/>
        <end position="66"/>
    </location>
</feature>
<dbReference type="OrthoDB" id="6499973at2759"/>
<name>A0A2X0N9W2_9BASI</name>
<feature type="transmembrane region" description="Helical" evidence="4">
    <location>
        <begin position="529"/>
        <end position="554"/>
    </location>
</feature>
<dbReference type="InterPro" id="IPR011701">
    <property type="entry name" value="MFS"/>
</dbReference>
<feature type="region of interest" description="Disordered" evidence="3">
    <location>
        <begin position="1"/>
        <end position="136"/>
    </location>
</feature>
<dbReference type="PANTHER" id="PTHR11360">
    <property type="entry name" value="MONOCARBOXYLATE TRANSPORTER"/>
    <property type="match status" value="1"/>
</dbReference>
<accession>A0A2X0N9W2</accession>
<feature type="transmembrane region" description="Helical" evidence="4">
    <location>
        <begin position="191"/>
        <end position="208"/>
    </location>
</feature>
<feature type="transmembrane region" description="Helical" evidence="4">
    <location>
        <begin position="310"/>
        <end position="329"/>
    </location>
</feature>
<sequence>MSRPASPQVAPAEQLSRSAPTGTHIPQVCTCGASSDVETDERTRNDLEPPPQVEQQQHQELRRTESNADLPVAPLPCRRCGGANRPAAQTNPSAAAAAAAAQSRGTDSEKSALERATSSTSDVEKGRETPLVDTPPGPSAIIFPDGGWRAWLVVAGAWCVSFTTWGYTNAFGVSVSWYEKHQLEGRPPSDIAWIGSTQLAFVLACAVISGKAFDAGYIKYLLVLGTCIYTAGLFGLSYATTYVHIFLAQGIACGMAAGILFLPAVSAVSHFFRVRRATALGVLATGSSVGGVVYPLLLNHIFPTIGFGPAIRAAGYLTVGLLVIACLTIDSRLPPRKTGPIIDFSHFRDPAYSAFVAGECLIMWGLYIPYFYIQSYSSAHGVHPQISLYSLSFLNAASLFGRIIPNWLADTYGPFTILIVSPLRPPPATGRLPRIVSIPRQPNCLVSGIFCFAWLALAKTNAGTVVFCLAYGFSSGAYVSMMPACVASMTTDMSTIGIRIAMAFLAVSVFALTGTPIAGAMVARENGSYVGATIFSGVMIIVGTCVNGATWSLMSKRKGTRRV</sequence>
<evidence type="ECO:0000313" key="6">
    <source>
        <dbReference type="Proteomes" id="UP000249723"/>
    </source>
</evidence>
<keyword evidence="4" id="KW-1133">Transmembrane helix</keyword>
<comment type="similarity">
    <text evidence="2">Belongs to the major facilitator superfamily. Monocarboxylate porter (TC 2.A.1.13) family.</text>
</comment>
<protein>
    <submittedName>
        <fullName evidence="5">BZ3500_MvSof-1268-A1-R1_Chr10-3g03083 protein</fullName>
    </submittedName>
</protein>
<dbReference type="GO" id="GO:0016020">
    <property type="term" value="C:membrane"/>
    <property type="evidence" value="ECO:0007669"/>
    <property type="project" value="UniProtKB-SubCell"/>
</dbReference>
<dbReference type="PANTHER" id="PTHR11360:SF234">
    <property type="entry name" value="MFS-TYPE TRANSPORTER DBAD-RELATED"/>
    <property type="match status" value="1"/>
</dbReference>